<proteinExistence type="predicted"/>
<dbReference type="GeneID" id="5659260"/>
<protein>
    <submittedName>
        <fullName evidence="1">Uncharacterized protein b062L</fullName>
    </submittedName>
</protein>
<sequence>MCRLLFCPDSSSHLRFERSSSSFRSLIIWSAVNDKSGGGPKNVESIARAILRVYIFLFFLMLTDRYPFKILGFGDRVPSLRSIFLFVSMV</sequence>
<gene>
    <name evidence="1" type="primary">b062L</name>
    <name evidence="1" type="ORF">NY2A_b062L</name>
</gene>
<keyword evidence="2" id="KW-1185">Reference proteome</keyword>
<dbReference type="RefSeq" id="YP_001497258.1">
    <property type="nucleotide sequence ID" value="NC_009898.1"/>
</dbReference>
<organism evidence="1 2">
    <name type="scientific">Paramecium bursaria Chlorella virus NY2A</name>
    <name type="common">PBCV-NY2A</name>
    <dbReference type="NCBI Taxonomy" id="46021"/>
    <lineage>
        <taxon>Viruses</taxon>
        <taxon>Varidnaviria</taxon>
        <taxon>Bamfordvirae</taxon>
        <taxon>Nucleocytoviricota</taxon>
        <taxon>Megaviricetes</taxon>
        <taxon>Algavirales</taxon>
        <taxon>Phycodnaviridae</taxon>
        <taxon>Chlorovirus</taxon>
        <taxon>Chlorovirus americanus</taxon>
    </lineage>
</organism>
<reference evidence="1 2" key="1">
    <citation type="journal article" date="2007" name="Virology">
        <title>Sequence and annotation of the 369-kb NY-2A and the 345-kb AR158 viruses that infect Chlorella NC64A.</title>
        <authorList>
            <person name="Fitzgerald L.A."/>
            <person name="Graves M.V."/>
            <person name="Li X."/>
            <person name="Feldblyum T."/>
            <person name="Nierman W.C."/>
            <person name="Van Etten J.L."/>
        </authorList>
    </citation>
    <scope>NUCLEOTIDE SEQUENCE [LARGE SCALE GENOMIC DNA]</scope>
    <source>
        <strain evidence="1 2">NY-2A</strain>
    </source>
</reference>
<dbReference type="KEGG" id="vg:5659260"/>
<evidence type="ECO:0000313" key="1">
    <source>
        <dbReference type="EMBL" id="ABT14461.1"/>
    </source>
</evidence>
<dbReference type="EMBL" id="DQ491002">
    <property type="protein sequence ID" value="ABT14461.1"/>
    <property type="molecule type" value="Genomic_DNA"/>
</dbReference>
<dbReference type="Proteomes" id="UP000202419">
    <property type="component" value="Segment"/>
</dbReference>
<name>A7IVT7_PBCVN</name>
<evidence type="ECO:0000313" key="2">
    <source>
        <dbReference type="Proteomes" id="UP000202419"/>
    </source>
</evidence>
<accession>A7IVT7</accession>
<organismHost>
    <name type="scientific">Chlorella</name>
    <dbReference type="NCBI Taxonomy" id="3071"/>
</organismHost>